<name>A0ABQ7Z7A3_BRANA</name>
<proteinExistence type="predicted"/>
<evidence type="ECO:0000313" key="1">
    <source>
        <dbReference type="EMBL" id="KAH0876077.1"/>
    </source>
</evidence>
<comment type="caution">
    <text evidence="1">The sequence shown here is derived from an EMBL/GenBank/DDBJ whole genome shotgun (WGS) entry which is preliminary data.</text>
</comment>
<dbReference type="EMBL" id="JAGKQM010000016">
    <property type="protein sequence ID" value="KAH0876077.1"/>
    <property type="molecule type" value="Genomic_DNA"/>
</dbReference>
<keyword evidence="2" id="KW-1185">Reference proteome</keyword>
<sequence>MVKKPHGNLSNFLQRSSWRFSSDYQTNQLERLEAVRPEEEELIVQGVRFVFRVHQEDLMQRQACIYSR</sequence>
<reference evidence="1 2" key="1">
    <citation type="submission" date="2021-05" db="EMBL/GenBank/DDBJ databases">
        <title>Genome Assembly of Synthetic Allotetraploid Brassica napus Reveals Homoeologous Exchanges between Subgenomes.</title>
        <authorList>
            <person name="Davis J.T."/>
        </authorList>
    </citation>
    <scope>NUCLEOTIDE SEQUENCE [LARGE SCALE GENOMIC DNA]</scope>
    <source>
        <strain evidence="2">cv. Da-Ae</strain>
        <tissue evidence="1">Seedling</tissue>
    </source>
</reference>
<protein>
    <submittedName>
        <fullName evidence="1">Uncharacterized protein</fullName>
    </submittedName>
</protein>
<evidence type="ECO:0000313" key="2">
    <source>
        <dbReference type="Proteomes" id="UP000824890"/>
    </source>
</evidence>
<dbReference type="Proteomes" id="UP000824890">
    <property type="component" value="Unassembled WGS sequence"/>
</dbReference>
<organism evidence="1 2">
    <name type="scientific">Brassica napus</name>
    <name type="common">Rape</name>
    <dbReference type="NCBI Taxonomy" id="3708"/>
    <lineage>
        <taxon>Eukaryota</taxon>
        <taxon>Viridiplantae</taxon>
        <taxon>Streptophyta</taxon>
        <taxon>Embryophyta</taxon>
        <taxon>Tracheophyta</taxon>
        <taxon>Spermatophyta</taxon>
        <taxon>Magnoliopsida</taxon>
        <taxon>eudicotyledons</taxon>
        <taxon>Gunneridae</taxon>
        <taxon>Pentapetalae</taxon>
        <taxon>rosids</taxon>
        <taxon>malvids</taxon>
        <taxon>Brassicales</taxon>
        <taxon>Brassicaceae</taxon>
        <taxon>Brassiceae</taxon>
        <taxon>Brassica</taxon>
    </lineage>
</organism>
<accession>A0ABQ7Z7A3</accession>
<gene>
    <name evidence="1" type="ORF">HID58_073439</name>
</gene>